<gene>
    <name evidence="1" type="primary">LOC114333288</name>
</gene>
<accession>A0A6P7FVZ4</accession>
<dbReference type="Pfam" id="PF05742">
    <property type="entry name" value="TANGO2"/>
    <property type="match status" value="1"/>
</dbReference>
<dbReference type="AlphaFoldDB" id="A0A6P7FVZ4"/>
<proteinExistence type="predicted"/>
<dbReference type="InterPro" id="IPR008551">
    <property type="entry name" value="TANGO2"/>
</dbReference>
<sequence>MCILFINTNPSPPKGGYRLILATNRDENYQRPAKPAHRDEYGIIGGKDLGSGREGGTWLACGPKSPENGRSKMFCIGHILNMAGVRLENPKGRGFIIHNYLLSIDGFQDYVRELDQTTYNGYNFVTVEIGEGGITVNHHSNVPNVTSKYDGEHVLVFGNAPIYSPSVRVAKGKQKFEDLIKKDIHTKENFLQELLKLLKDETTYLTESSPVNQPTSPYLNLSSVFIKSKDLCFGTRTHTIILVDEDWNLTFVEHTLEEPIDVNDQKWLETTFQIKLK</sequence>
<dbReference type="GO" id="GO:0007030">
    <property type="term" value="P:Golgi organization"/>
    <property type="evidence" value="ECO:0007669"/>
    <property type="project" value="TreeGrafter"/>
</dbReference>
<dbReference type="GO" id="GO:0005794">
    <property type="term" value="C:Golgi apparatus"/>
    <property type="evidence" value="ECO:0007669"/>
    <property type="project" value="TreeGrafter"/>
</dbReference>
<dbReference type="RefSeq" id="XP_028138947.1">
    <property type="nucleotide sequence ID" value="XM_028283146.1"/>
</dbReference>
<reference evidence="1" key="1">
    <citation type="submission" date="2025-08" db="UniProtKB">
        <authorList>
            <consortium name="RefSeq"/>
        </authorList>
    </citation>
    <scope>IDENTIFICATION</scope>
    <source>
        <tissue evidence="1">Whole insect</tissue>
    </source>
</reference>
<dbReference type="PANTHER" id="PTHR17985">
    <property type="entry name" value="SER/THR-RICH PROTEIN T10 IN DGCR REGION"/>
    <property type="match status" value="1"/>
</dbReference>
<dbReference type="PANTHER" id="PTHR17985:SF8">
    <property type="entry name" value="TRANSPORT AND GOLGI ORGANIZATION PROTEIN 2 HOMOLOG"/>
    <property type="match status" value="1"/>
</dbReference>
<dbReference type="GO" id="GO:0009306">
    <property type="term" value="P:protein secretion"/>
    <property type="evidence" value="ECO:0007669"/>
    <property type="project" value="TreeGrafter"/>
</dbReference>
<evidence type="ECO:0000313" key="1">
    <source>
        <dbReference type="RefSeq" id="XP_028138947.1"/>
    </source>
</evidence>
<dbReference type="FunCoup" id="A0A6P7FVZ4">
    <property type="interactions" value="685"/>
</dbReference>
<protein>
    <submittedName>
        <fullName evidence="1">Transport and Golgi organization protein 2-like</fullName>
    </submittedName>
</protein>
<dbReference type="InParanoid" id="A0A6P7FVZ4"/>
<name>A0A6P7FVZ4_DIAVI</name>
<organism evidence="1">
    <name type="scientific">Diabrotica virgifera virgifera</name>
    <name type="common">western corn rootworm</name>
    <dbReference type="NCBI Taxonomy" id="50390"/>
    <lineage>
        <taxon>Eukaryota</taxon>
        <taxon>Metazoa</taxon>
        <taxon>Ecdysozoa</taxon>
        <taxon>Arthropoda</taxon>
        <taxon>Hexapoda</taxon>
        <taxon>Insecta</taxon>
        <taxon>Pterygota</taxon>
        <taxon>Neoptera</taxon>
        <taxon>Endopterygota</taxon>
        <taxon>Coleoptera</taxon>
        <taxon>Polyphaga</taxon>
        <taxon>Cucujiformia</taxon>
        <taxon>Chrysomeloidea</taxon>
        <taxon>Chrysomelidae</taxon>
        <taxon>Galerucinae</taxon>
        <taxon>Diabroticina</taxon>
        <taxon>Diabroticites</taxon>
        <taxon>Diabrotica</taxon>
    </lineage>
</organism>